<dbReference type="GO" id="GO:0005829">
    <property type="term" value="C:cytosol"/>
    <property type="evidence" value="ECO:0007669"/>
    <property type="project" value="TreeGrafter"/>
</dbReference>
<dbReference type="InterPro" id="IPR017831">
    <property type="entry name" value="Hopanoid-assoc_phosphoryl_HpnG"/>
</dbReference>
<dbReference type="AlphaFoldDB" id="A0A1H7VTP5"/>
<dbReference type="OrthoDB" id="9033573at2"/>
<dbReference type="GO" id="GO:0019284">
    <property type="term" value="P:L-methionine salvage from S-adenosylmethionine"/>
    <property type="evidence" value="ECO:0007669"/>
    <property type="project" value="TreeGrafter"/>
</dbReference>
<gene>
    <name evidence="2" type="ORF">SAMN05192542_12736</name>
</gene>
<dbReference type="InterPro" id="IPR000845">
    <property type="entry name" value="Nucleoside_phosphorylase_d"/>
</dbReference>
<evidence type="ECO:0000313" key="3">
    <source>
        <dbReference type="Proteomes" id="UP000199120"/>
    </source>
</evidence>
<dbReference type="InterPro" id="IPR035994">
    <property type="entry name" value="Nucleoside_phosphorylase_sf"/>
</dbReference>
<dbReference type="SUPFAM" id="SSF53167">
    <property type="entry name" value="Purine and uridine phosphorylases"/>
    <property type="match status" value="1"/>
</dbReference>
<evidence type="ECO:0000259" key="1">
    <source>
        <dbReference type="Pfam" id="PF01048"/>
    </source>
</evidence>
<dbReference type="GO" id="GO:0008782">
    <property type="term" value="F:adenosylhomocysteine nucleosidase activity"/>
    <property type="evidence" value="ECO:0007669"/>
    <property type="project" value="TreeGrafter"/>
</dbReference>
<dbReference type="Gene3D" id="3.40.50.1580">
    <property type="entry name" value="Nucleoside phosphorylase domain"/>
    <property type="match status" value="1"/>
</dbReference>
<accession>A0A1H7VTP5</accession>
<reference evidence="3" key="1">
    <citation type="submission" date="2016-10" db="EMBL/GenBank/DDBJ databases">
        <authorList>
            <person name="Varghese N."/>
            <person name="Submissions S."/>
        </authorList>
    </citation>
    <scope>NUCLEOTIDE SEQUENCE [LARGE SCALE GENOMIC DNA]</scope>
    <source>
        <strain evidence="3">LMG 26416</strain>
    </source>
</reference>
<dbReference type="GO" id="GO:0009116">
    <property type="term" value="P:nucleoside metabolic process"/>
    <property type="evidence" value="ECO:0007669"/>
    <property type="project" value="InterPro"/>
</dbReference>
<dbReference type="EMBL" id="FOAJ01000027">
    <property type="protein sequence ID" value="SEM12195.1"/>
    <property type="molecule type" value="Genomic_DNA"/>
</dbReference>
<evidence type="ECO:0000313" key="2">
    <source>
        <dbReference type="EMBL" id="SEM12195.1"/>
    </source>
</evidence>
<dbReference type="NCBIfam" id="TIGR03468">
    <property type="entry name" value="HpnG"/>
    <property type="match status" value="1"/>
</dbReference>
<dbReference type="STRING" id="416943.SAMN05445871_4407"/>
<protein>
    <submittedName>
        <fullName evidence="2">Hopanoid-associated phosphorylase</fullName>
    </submittedName>
</protein>
<name>A0A1H7VTP5_9BURK</name>
<dbReference type="CDD" id="cd17768">
    <property type="entry name" value="adenosylhopane_nucleosidase_HpnG-like"/>
    <property type="match status" value="1"/>
</dbReference>
<dbReference type="PANTHER" id="PTHR46832:SF1">
    <property type="entry name" value="5'-METHYLTHIOADENOSINE_S-ADENOSYLHOMOCYSTEINE NUCLEOSIDASE"/>
    <property type="match status" value="1"/>
</dbReference>
<sequence length="231" mass="23209">MRPERRARPVVVVAGMAFEAKIARGEGVETVFAARADLLERALTAALARGASGVISFGTAGGLAPDLPPGTLVIADAIDGPFGRVATDSAWTGRLAGALGASPLAAKMRRGVEATVAAPVTGAAAKDALFRSTGGALAVDMESHVAAAAAAAHGVPFAVCRAIVDPAWRSLPSAATAGLRDDGRTAILPVLRELACQPAQLGALLQVAADARAARATLIEARRVLGRAGVL</sequence>
<feature type="domain" description="Nucleoside phosphorylase" evidence="1">
    <location>
        <begin position="42"/>
        <end position="167"/>
    </location>
</feature>
<dbReference type="NCBIfam" id="NF005476">
    <property type="entry name" value="PRK07077.1"/>
    <property type="match status" value="1"/>
</dbReference>
<dbReference type="RefSeq" id="WP_090548671.1">
    <property type="nucleotide sequence ID" value="NZ_FNSR01000002.1"/>
</dbReference>
<proteinExistence type="predicted"/>
<dbReference type="GO" id="GO:0008930">
    <property type="term" value="F:methylthioadenosine nucleosidase activity"/>
    <property type="evidence" value="ECO:0007669"/>
    <property type="project" value="TreeGrafter"/>
</dbReference>
<dbReference type="Pfam" id="PF01048">
    <property type="entry name" value="PNP_UDP_1"/>
    <property type="match status" value="1"/>
</dbReference>
<dbReference type="Proteomes" id="UP000199120">
    <property type="component" value="Unassembled WGS sequence"/>
</dbReference>
<dbReference type="PANTHER" id="PTHR46832">
    <property type="entry name" value="5'-METHYLTHIOADENOSINE/S-ADENOSYLHOMOCYSTEINE NUCLEOSIDASE"/>
    <property type="match status" value="1"/>
</dbReference>
<keyword evidence="3" id="KW-1185">Reference proteome</keyword>
<organism evidence="2 3">
    <name type="scientific">Paraburkholderia caballeronis</name>
    <dbReference type="NCBI Taxonomy" id="416943"/>
    <lineage>
        <taxon>Bacteria</taxon>
        <taxon>Pseudomonadati</taxon>
        <taxon>Pseudomonadota</taxon>
        <taxon>Betaproteobacteria</taxon>
        <taxon>Burkholderiales</taxon>
        <taxon>Burkholderiaceae</taxon>
        <taxon>Paraburkholderia</taxon>
    </lineage>
</organism>